<sequence length="41" mass="4799">MFGRIIQMILMRGLGRYLGGRAGGNLRHVNRAVRMARRMRR</sequence>
<reference evidence="1 2" key="1">
    <citation type="submission" date="2015-07" db="EMBL/GenBank/DDBJ databases">
        <authorList>
            <person name="Noorani M."/>
        </authorList>
    </citation>
    <scope>NUCLEOTIDE SEQUENCE [LARGE SCALE GENOMIC DNA]</scope>
    <source>
        <strain evidence="1 2">CECT 5088</strain>
    </source>
</reference>
<dbReference type="AlphaFoldDB" id="A0A0M6XQK5"/>
<organism evidence="1 2">
    <name type="scientific">Jannaschia rubra</name>
    <dbReference type="NCBI Taxonomy" id="282197"/>
    <lineage>
        <taxon>Bacteria</taxon>
        <taxon>Pseudomonadati</taxon>
        <taxon>Pseudomonadota</taxon>
        <taxon>Alphaproteobacteria</taxon>
        <taxon>Rhodobacterales</taxon>
        <taxon>Roseobacteraceae</taxon>
        <taxon>Jannaschia</taxon>
    </lineage>
</organism>
<name>A0A0M6XQK5_9RHOB</name>
<proteinExistence type="predicted"/>
<dbReference type="Proteomes" id="UP000048908">
    <property type="component" value="Unassembled WGS sequence"/>
</dbReference>
<protein>
    <submittedName>
        <fullName evidence="1">Uncharacterized protein</fullName>
    </submittedName>
</protein>
<keyword evidence="2" id="KW-1185">Reference proteome</keyword>
<evidence type="ECO:0000313" key="2">
    <source>
        <dbReference type="Proteomes" id="UP000048908"/>
    </source>
</evidence>
<accession>A0A0M6XQK5</accession>
<gene>
    <name evidence="1" type="ORF">JAN5088_01200</name>
</gene>
<dbReference type="EMBL" id="CXPG01000013">
    <property type="protein sequence ID" value="CTQ32435.1"/>
    <property type="molecule type" value="Genomic_DNA"/>
</dbReference>
<evidence type="ECO:0000313" key="1">
    <source>
        <dbReference type="EMBL" id="CTQ32435.1"/>
    </source>
</evidence>
<dbReference type="RefSeq" id="WP_267885367.1">
    <property type="nucleotide sequence ID" value="NZ_CANMUL010000003.1"/>
</dbReference>
<dbReference type="STRING" id="282197.SAMN04488517_1054"/>